<dbReference type="SUPFAM" id="SSF82714">
    <property type="entry name" value="Multidrug efflux transporter AcrB TolC docking domain, DN and DC subdomains"/>
    <property type="match status" value="2"/>
</dbReference>
<evidence type="ECO:0000313" key="2">
    <source>
        <dbReference type="EMBL" id="MFC3155422.1"/>
    </source>
</evidence>
<dbReference type="PANTHER" id="PTHR32063">
    <property type="match status" value="1"/>
</dbReference>
<feature type="transmembrane region" description="Helical" evidence="1">
    <location>
        <begin position="524"/>
        <end position="550"/>
    </location>
</feature>
<evidence type="ECO:0000313" key="3">
    <source>
        <dbReference type="Proteomes" id="UP001595548"/>
    </source>
</evidence>
<dbReference type="Gene3D" id="3.30.70.1320">
    <property type="entry name" value="Multidrug efflux transporter AcrB pore domain like"/>
    <property type="match status" value="1"/>
</dbReference>
<dbReference type="EMBL" id="JBHRTL010000006">
    <property type="protein sequence ID" value="MFC3155422.1"/>
    <property type="molecule type" value="Genomic_DNA"/>
</dbReference>
<dbReference type="Proteomes" id="UP001595548">
    <property type="component" value="Unassembled WGS sequence"/>
</dbReference>
<feature type="transmembrane region" description="Helical" evidence="1">
    <location>
        <begin position="434"/>
        <end position="452"/>
    </location>
</feature>
<keyword evidence="3" id="KW-1185">Reference proteome</keyword>
<dbReference type="InterPro" id="IPR001036">
    <property type="entry name" value="Acrflvin-R"/>
</dbReference>
<evidence type="ECO:0000256" key="1">
    <source>
        <dbReference type="SAM" id="Phobius"/>
    </source>
</evidence>
<dbReference type="InterPro" id="IPR027463">
    <property type="entry name" value="AcrB_DN_DC_subdom"/>
</dbReference>
<feature type="transmembrane region" description="Helical" evidence="1">
    <location>
        <begin position="464"/>
        <end position="491"/>
    </location>
</feature>
<dbReference type="SUPFAM" id="SSF82693">
    <property type="entry name" value="Multidrug efflux transporter AcrB pore domain, PN1, PN2, PC1 and PC2 subdomains"/>
    <property type="match status" value="2"/>
</dbReference>
<sequence>MQLTEYTLANRTVAWMVVALLALGGVFAFNGLGRLEDPQFTIKQAIVVTQYPGASSQEVEEEVTLPIENAIQQLPYVDHIVSTTTAGMSQVEVEMKSIYRKDDLAQIWDEMRRKINDMAGTLPPGAAAPIINDDFADVYGMFFAVTGEGYSFDELADYTDYLRRELVLVDGVGKVVVGGRRIEQVYIEVDRAKLAASGFSVDTISQALQGQNLVSDAGHIEVGREYLRISSVLHGGEGLQALRSLLLGNANGQLVYLTDVATISKGYREPPSHLYRFNGRQALTLGVSFGSGVNVVEVGAAIKARLQALEYAQPVGTEITAIYDQPGQVNESVSNFLWSLAQAVVIVVLVLMFTMGLKPGIIMSATLLLTIAGTFIVMNIFGIELHRISLGALIIALGMLVDNAIVVTEGIMINVRQGMRKTQAAIRIVSHTRWPLLGATVIAITAFAPIGLSPDASGEFTGSLFWVLLISLFFSWVLAVTLTPFFCFLLLGKRGADTATTSDSKTADPYAPYQGKMYRGYRKLLHFCLHFRALTMLLMVALLVSAVMAFTQVNRAFFPDSSLPMFMVDYWLPEGSAIRSTEADVKKLEADVLKLDGVKQVTATIGRGAERFMLTYAPEKTYPSYAQLMIETDNFAQIDGTVAAIERLLKNQYPQAFTRIKRPSVGPSTAAKIEARISGPDPAVLRQLGDQMIALFSSNEHASNIRQNWRERTKVLRPVFDAAAAQRLGITQTNLDQAIKMNVEGVSIGVFRQGADLLPIIIRPPASERHGVDQLDRVQVYSPVSQGYVNIGQFVRSVELDWENPLIMRRDKKRTLAVLADPTSDSNPFELHAELRGPAEAMEMPLGYELEWGGEYEAQEKANKAVFAFVPLGVLVMIVVNIVMFNSIRQTLVIWLTVPLAIVGVAWGLLIAGAPFSFTALLAVLSLVGMQIKNGIVLVEEIKRLNDEEQVPWSEAISLAAVSRLRPVSMAALTTILGMIPLLGDVFFKPMAVTIMAGLGFATILTLIVVPVLFALFYRVRE</sequence>
<proteinExistence type="predicted"/>
<reference evidence="3" key="1">
    <citation type="journal article" date="2019" name="Int. J. Syst. Evol. Microbiol.">
        <title>The Global Catalogue of Microorganisms (GCM) 10K type strain sequencing project: providing services to taxonomists for standard genome sequencing and annotation.</title>
        <authorList>
            <consortium name="The Broad Institute Genomics Platform"/>
            <consortium name="The Broad Institute Genome Sequencing Center for Infectious Disease"/>
            <person name="Wu L."/>
            <person name="Ma J."/>
        </authorList>
    </citation>
    <scope>NUCLEOTIDE SEQUENCE [LARGE SCALE GENOMIC DNA]</scope>
    <source>
        <strain evidence="3">KCTC 52141</strain>
    </source>
</reference>
<keyword evidence="1" id="KW-0472">Membrane</keyword>
<keyword evidence="1" id="KW-1133">Transmembrane helix</keyword>
<feature type="transmembrane region" description="Helical" evidence="1">
    <location>
        <begin position="865"/>
        <end position="885"/>
    </location>
</feature>
<dbReference type="Pfam" id="PF00873">
    <property type="entry name" value="ACR_tran"/>
    <property type="match status" value="1"/>
</dbReference>
<keyword evidence="1" id="KW-0812">Transmembrane</keyword>
<feature type="transmembrane region" description="Helical" evidence="1">
    <location>
        <begin position="994"/>
        <end position="1018"/>
    </location>
</feature>
<dbReference type="Gene3D" id="3.30.70.1430">
    <property type="entry name" value="Multidrug efflux transporter AcrB pore domain"/>
    <property type="match status" value="2"/>
</dbReference>
<feature type="transmembrane region" description="Helical" evidence="1">
    <location>
        <begin position="388"/>
        <end position="413"/>
    </location>
</feature>
<dbReference type="Gene3D" id="1.20.1640.10">
    <property type="entry name" value="Multidrug efflux transporter AcrB transmembrane domain"/>
    <property type="match status" value="2"/>
</dbReference>
<gene>
    <name evidence="2" type="ORF">ACFOEB_09450</name>
</gene>
<dbReference type="Gene3D" id="3.30.70.1440">
    <property type="entry name" value="Multidrug efflux transporter AcrB pore domain"/>
    <property type="match status" value="1"/>
</dbReference>
<feature type="transmembrane region" description="Helical" evidence="1">
    <location>
        <begin position="336"/>
        <end position="354"/>
    </location>
</feature>
<organism evidence="2 3">
    <name type="scientific">Gilvimarinus japonicus</name>
    <dbReference type="NCBI Taxonomy" id="1796469"/>
    <lineage>
        <taxon>Bacteria</taxon>
        <taxon>Pseudomonadati</taxon>
        <taxon>Pseudomonadota</taxon>
        <taxon>Gammaproteobacteria</taxon>
        <taxon>Cellvibrionales</taxon>
        <taxon>Cellvibrionaceae</taxon>
        <taxon>Gilvimarinus</taxon>
    </lineage>
</organism>
<dbReference type="RefSeq" id="WP_382416113.1">
    <property type="nucleotide sequence ID" value="NZ_AP031500.1"/>
</dbReference>
<dbReference type="PRINTS" id="PR00702">
    <property type="entry name" value="ACRIFLAVINRP"/>
</dbReference>
<dbReference type="PANTHER" id="PTHR32063:SF18">
    <property type="entry name" value="CATION EFFLUX SYSTEM PROTEIN"/>
    <property type="match status" value="1"/>
</dbReference>
<feature type="transmembrane region" description="Helical" evidence="1">
    <location>
        <begin position="892"/>
        <end position="912"/>
    </location>
</feature>
<protein>
    <submittedName>
        <fullName evidence="2">Efflux RND transporter permease subunit</fullName>
    </submittedName>
</protein>
<feature type="transmembrane region" description="Helical" evidence="1">
    <location>
        <begin position="361"/>
        <end position="382"/>
    </location>
</feature>
<dbReference type="Gene3D" id="3.30.2090.10">
    <property type="entry name" value="Multidrug efflux transporter AcrB TolC docking domain, DN and DC subdomains"/>
    <property type="match status" value="2"/>
</dbReference>
<comment type="caution">
    <text evidence="2">The sequence shown here is derived from an EMBL/GenBank/DDBJ whole genome shotgun (WGS) entry which is preliminary data.</text>
</comment>
<name>A0ABV7HUS7_9GAMM</name>
<dbReference type="SUPFAM" id="SSF82866">
    <property type="entry name" value="Multidrug efflux transporter AcrB transmembrane domain"/>
    <property type="match status" value="2"/>
</dbReference>
<accession>A0ABV7HUS7</accession>